<protein>
    <submittedName>
        <fullName evidence="1">Uncharacterized protein</fullName>
    </submittedName>
</protein>
<accession>A0ABS7U2Y4</accession>
<reference evidence="1" key="1">
    <citation type="submission" date="2021-08" db="EMBL/GenBank/DDBJ databases">
        <authorList>
            <person name="Stevens D.C."/>
        </authorList>
    </citation>
    <scope>NUCLEOTIDE SEQUENCE</scope>
    <source>
        <strain evidence="1">DSM 53165</strain>
    </source>
</reference>
<name>A0ABS7U2Y4_9BACT</name>
<gene>
    <name evidence="1" type="ORF">K7C98_37145</name>
</gene>
<organism evidence="1 2">
    <name type="scientific">Nannocystis pusilla</name>
    <dbReference type="NCBI Taxonomy" id="889268"/>
    <lineage>
        <taxon>Bacteria</taxon>
        <taxon>Pseudomonadati</taxon>
        <taxon>Myxococcota</taxon>
        <taxon>Polyangia</taxon>
        <taxon>Nannocystales</taxon>
        <taxon>Nannocystaceae</taxon>
        <taxon>Nannocystis</taxon>
    </lineage>
</organism>
<proteinExistence type="predicted"/>
<dbReference type="EMBL" id="JAIRAU010000052">
    <property type="protein sequence ID" value="MBZ5714893.1"/>
    <property type="molecule type" value="Genomic_DNA"/>
</dbReference>
<dbReference type="RefSeq" id="WP_224196625.1">
    <property type="nucleotide sequence ID" value="NZ_JAIRAU010000052.1"/>
</dbReference>
<evidence type="ECO:0000313" key="2">
    <source>
        <dbReference type="Proteomes" id="UP001139031"/>
    </source>
</evidence>
<evidence type="ECO:0000313" key="1">
    <source>
        <dbReference type="EMBL" id="MBZ5714893.1"/>
    </source>
</evidence>
<keyword evidence="2" id="KW-1185">Reference proteome</keyword>
<sequence>MRIHSIIPARELEPGLATIVVRIPGQPTLRSRAVMVQHHDYGAVQVAFASGHILSLSDRTMVGRIVNCTIRTSRRDTSERGTR</sequence>
<comment type="caution">
    <text evidence="1">The sequence shown here is derived from an EMBL/GenBank/DDBJ whole genome shotgun (WGS) entry which is preliminary data.</text>
</comment>
<dbReference type="Proteomes" id="UP001139031">
    <property type="component" value="Unassembled WGS sequence"/>
</dbReference>